<keyword evidence="1" id="KW-1133">Transmembrane helix</keyword>
<protein>
    <submittedName>
        <fullName evidence="2">Uncharacterized protein</fullName>
    </submittedName>
</protein>
<proteinExistence type="predicted"/>
<feature type="transmembrane region" description="Helical" evidence="1">
    <location>
        <begin position="6"/>
        <end position="27"/>
    </location>
</feature>
<evidence type="ECO:0000313" key="3">
    <source>
        <dbReference type="Proteomes" id="UP000187323"/>
    </source>
</evidence>
<evidence type="ECO:0000256" key="1">
    <source>
        <dbReference type="SAM" id="Phobius"/>
    </source>
</evidence>
<sequence length="198" mass="22895">MGLKTINYIWSAVISSFTAIAVVFLTTKANERISKKRLEEERKERYVLRLLSVREESYNKIYRSLIDLQNYLAPFINPGNEFLEYKDMDEFAPLSQFEQLSAIARTQEIWLHKESNIKINQLLTYLNQLNHEALEIAVTKMIESEGEKIDNGIDIQESAKLYIGEALSNIEELKDHIRKVSGGESLDKYVDGVTSWTK</sequence>
<dbReference type="EMBL" id="MPTO01000042">
    <property type="protein sequence ID" value="OME11101.1"/>
    <property type="molecule type" value="Genomic_DNA"/>
</dbReference>
<dbReference type="AlphaFoldDB" id="A0AB36J3K1"/>
<reference evidence="2 3" key="1">
    <citation type="submission" date="2016-10" db="EMBL/GenBank/DDBJ databases">
        <title>Paenibacillus species isolates.</title>
        <authorList>
            <person name="Beno S.M."/>
        </authorList>
    </citation>
    <scope>NUCLEOTIDE SEQUENCE [LARGE SCALE GENOMIC DNA]</scope>
    <source>
        <strain evidence="2 3">FSL H7-0918</strain>
    </source>
</reference>
<name>A0AB36J3K1_9BACL</name>
<evidence type="ECO:0000313" key="2">
    <source>
        <dbReference type="EMBL" id="OME11101.1"/>
    </source>
</evidence>
<comment type="caution">
    <text evidence="2">The sequence shown here is derived from an EMBL/GenBank/DDBJ whole genome shotgun (WGS) entry which is preliminary data.</text>
</comment>
<keyword evidence="1" id="KW-0472">Membrane</keyword>
<accession>A0AB36J3K1</accession>
<keyword evidence="1" id="KW-0812">Transmembrane</keyword>
<organism evidence="2 3">
    <name type="scientific">Paenibacillus odorifer</name>
    <dbReference type="NCBI Taxonomy" id="189426"/>
    <lineage>
        <taxon>Bacteria</taxon>
        <taxon>Bacillati</taxon>
        <taxon>Bacillota</taxon>
        <taxon>Bacilli</taxon>
        <taxon>Bacillales</taxon>
        <taxon>Paenibacillaceae</taxon>
        <taxon>Paenibacillus</taxon>
    </lineage>
</organism>
<dbReference type="Proteomes" id="UP000187323">
    <property type="component" value="Unassembled WGS sequence"/>
</dbReference>
<gene>
    <name evidence="2" type="ORF">BSK47_29790</name>
</gene>